<sequence length="232" mass="24872">MERMIASLILIASIGFVLSPVLSPGFSGFTPEQFPIPQYRPPIQPAGYAFSIWGLIYLWLIVGAGYGLFKRAQATDWHRMRPALLLSLIVGIAWIPVANLSPLWATGLIWVMWGSAVMAMMNAGRQDRLWQRTPVALYAGWLTAASAVATGLVLAGYGILGAQTAAYLMLGLALVLGLFVQSQRPDSPEYSLGIIWALAGIVVANMASGNVQIIGLASLGILMLAGRAFLAR</sequence>
<feature type="transmembrane region" description="Helical" evidence="1">
    <location>
        <begin position="189"/>
        <end position="207"/>
    </location>
</feature>
<dbReference type="PANTHER" id="PTHR33802:SF1">
    <property type="entry name" value="XK-RELATED PROTEIN"/>
    <property type="match status" value="1"/>
</dbReference>
<name>A0A4S3M9C3_9RHOB</name>
<dbReference type="OrthoDB" id="5189031at2"/>
<accession>A0A4S3M9C3</accession>
<feature type="transmembrane region" description="Helical" evidence="1">
    <location>
        <begin position="135"/>
        <end position="159"/>
    </location>
</feature>
<gene>
    <name evidence="2" type="ORF">E7681_14705</name>
</gene>
<evidence type="ECO:0000313" key="3">
    <source>
        <dbReference type="Proteomes" id="UP000306113"/>
    </source>
</evidence>
<feature type="transmembrane region" description="Helical" evidence="1">
    <location>
        <begin position="103"/>
        <end position="123"/>
    </location>
</feature>
<dbReference type="PANTHER" id="PTHR33802">
    <property type="entry name" value="SI:CH211-161H7.5-RELATED"/>
    <property type="match status" value="1"/>
</dbReference>
<reference evidence="2 3" key="1">
    <citation type="submission" date="2019-04" db="EMBL/GenBank/DDBJ databases">
        <title>Draft genome sequence of Youngimonas vesicularis.</title>
        <authorList>
            <person name="Hameed A."/>
        </authorList>
    </citation>
    <scope>NUCLEOTIDE SEQUENCE [LARGE SCALE GENOMIC DNA]</scope>
    <source>
        <strain evidence="2 3">CC-AMW-E</strain>
    </source>
</reference>
<organism evidence="2 3">
    <name type="scientific">Thalassobius vesicularis</name>
    <dbReference type="NCBI Taxonomy" id="1294297"/>
    <lineage>
        <taxon>Bacteria</taxon>
        <taxon>Pseudomonadati</taxon>
        <taxon>Pseudomonadota</taxon>
        <taxon>Alphaproteobacteria</taxon>
        <taxon>Rhodobacterales</taxon>
        <taxon>Roseobacteraceae</taxon>
        <taxon>Thalassovita</taxon>
    </lineage>
</organism>
<keyword evidence="1" id="KW-0472">Membrane</keyword>
<dbReference type="RefSeq" id="WP_136340069.1">
    <property type="nucleotide sequence ID" value="NZ_SSMD01000007.1"/>
</dbReference>
<dbReference type="Proteomes" id="UP000306113">
    <property type="component" value="Unassembled WGS sequence"/>
</dbReference>
<dbReference type="EMBL" id="SSMD01000007">
    <property type="protein sequence ID" value="THD72671.1"/>
    <property type="molecule type" value="Genomic_DNA"/>
</dbReference>
<comment type="caution">
    <text evidence="2">The sequence shown here is derived from an EMBL/GenBank/DDBJ whole genome shotgun (WGS) entry which is preliminary data.</text>
</comment>
<proteinExistence type="predicted"/>
<evidence type="ECO:0000313" key="2">
    <source>
        <dbReference type="EMBL" id="THD72671.1"/>
    </source>
</evidence>
<feature type="transmembrane region" description="Helical" evidence="1">
    <location>
        <begin position="213"/>
        <end position="230"/>
    </location>
</feature>
<evidence type="ECO:0000256" key="1">
    <source>
        <dbReference type="SAM" id="Phobius"/>
    </source>
</evidence>
<feature type="transmembrane region" description="Helical" evidence="1">
    <location>
        <begin position="165"/>
        <end position="182"/>
    </location>
</feature>
<feature type="transmembrane region" description="Helical" evidence="1">
    <location>
        <begin position="81"/>
        <end position="97"/>
    </location>
</feature>
<keyword evidence="3" id="KW-1185">Reference proteome</keyword>
<keyword evidence="1" id="KW-0812">Transmembrane</keyword>
<protein>
    <submittedName>
        <fullName evidence="2">Uncharacterized protein</fullName>
    </submittedName>
</protein>
<dbReference type="AlphaFoldDB" id="A0A4S3M9C3"/>
<feature type="transmembrane region" description="Helical" evidence="1">
    <location>
        <begin position="48"/>
        <end position="69"/>
    </location>
</feature>
<keyword evidence="1" id="KW-1133">Transmembrane helix</keyword>